<organism evidence="2">
    <name type="scientific">Auxenochlorella protothecoides</name>
    <name type="common">Green microalga</name>
    <name type="synonym">Chlorella protothecoides</name>
    <dbReference type="NCBI Taxonomy" id="3075"/>
    <lineage>
        <taxon>Eukaryota</taxon>
        <taxon>Viridiplantae</taxon>
        <taxon>Chlorophyta</taxon>
        <taxon>core chlorophytes</taxon>
        <taxon>Trebouxiophyceae</taxon>
        <taxon>Chlorellales</taxon>
        <taxon>Chlorellaceae</taxon>
        <taxon>Auxenochlorella</taxon>
    </lineage>
</organism>
<evidence type="ECO:0008006" key="3">
    <source>
        <dbReference type="Google" id="ProtNLM"/>
    </source>
</evidence>
<evidence type="ECO:0000256" key="1">
    <source>
        <dbReference type="SAM" id="MobiDB-lite"/>
    </source>
</evidence>
<dbReference type="AlphaFoldDB" id="A0A1D2A5B8"/>
<dbReference type="EMBL" id="GDKF01004248">
    <property type="protein sequence ID" value="JAT74374.1"/>
    <property type="molecule type" value="Transcribed_RNA"/>
</dbReference>
<reference evidence="2" key="1">
    <citation type="submission" date="2015-08" db="EMBL/GenBank/DDBJ databases">
        <authorList>
            <person name="Babu N.S."/>
            <person name="Beckwith C.J."/>
            <person name="Beseler K.G."/>
            <person name="Brison A."/>
            <person name="Carone J.V."/>
            <person name="Caskin T.P."/>
            <person name="Diamond M."/>
            <person name="Durham M.E."/>
            <person name="Foxe J.M."/>
            <person name="Go M."/>
            <person name="Henderson B.A."/>
            <person name="Jones I.B."/>
            <person name="McGettigan J.A."/>
            <person name="Micheletti S.J."/>
            <person name="Nasrallah M.E."/>
            <person name="Ortiz D."/>
            <person name="Piller C.R."/>
            <person name="Privatt S.R."/>
            <person name="Schneider S.L."/>
            <person name="Sharp S."/>
            <person name="Smith T.C."/>
            <person name="Stanton J.D."/>
            <person name="Ullery H.E."/>
            <person name="Wilson R.J."/>
            <person name="Serrano M.G."/>
            <person name="Buck G."/>
            <person name="Lee V."/>
            <person name="Wang Y."/>
            <person name="Carvalho R."/>
            <person name="Voegtly L."/>
            <person name="Shi R."/>
            <person name="Duckworth R."/>
            <person name="Johnson A."/>
            <person name="Loviza R."/>
            <person name="Walstead R."/>
            <person name="Shah Z."/>
            <person name="Kiflezghi M."/>
            <person name="Wade K."/>
            <person name="Ball S.L."/>
            <person name="Bradley K.W."/>
            <person name="Asai D.J."/>
            <person name="Bowman C.A."/>
            <person name="Russell D.A."/>
            <person name="Pope W.H."/>
            <person name="Jacobs-Sera D."/>
            <person name="Hendrix R.W."/>
            <person name="Hatfull G.F."/>
        </authorList>
    </citation>
    <scope>NUCLEOTIDE SEQUENCE</scope>
</reference>
<accession>A0A1D2A5B8</accession>
<dbReference type="SUPFAM" id="SSF103511">
    <property type="entry name" value="Chlorophyll a-b binding protein"/>
    <property type="match status" value="1"/>
</dbReference>
<feature type="compositionally biased region" description="Polar residues" evidence="1">
    <location>
        <begin position="167"/>
        <end position="184"/>
    </location>
</feature>
<dbReference type="Gene3D" id="1.10.3460.10">
    <property type="entry name" value="Chlorophyll a/b binding protein domain"/>
    <property type="match status" value="1"/>
</dbReference>
<feature type="compositionally biased region" description="Low complexity" evidence="1">
    <location>
        <begin position="185"/>
        <end position="207"/>
    </location>
</feature>
<feature type="non-terminal residue" evidence="2">
    <location>
        <position position="1"/>
    </location>
</feature>
<name>A0A1D2A5B8_AUXPR</name>
<evidence type="ECO:0000313" key="2">
    <source>
        <dbReference type="EMBL" id="JAT74374.1"/>
    </source>
</evidence>
<gene>
    <name evidence="2" type="ORF">g.32297</name>
</gene>
<protein>
    <recommendedName>
        <fullName evidence="3">High light inducible protein</fullName>
    </recommendedName>
</protein>
<proteinExistence type="predicted"/>
<sequence length="297" mass="31136">WGPEGRRSKGFQSRGAGRSGRQRCQALWLAAGLVARDPALVYHGSLCSGMPPWTITCLPVLAAHRPPPTTSAPHALTRSPPCRDACCPIPQAPDSPAWPLQRAMLGGPRPAGVPCRARCGPPPRMAAAAPCDGPLAGPVGPSQPRADRGAHVCFHPRDGFPPRASISAATNPLSVSKNGFPTTNSSARPRPAAPSPSTTPSCASIPAQTHAPPAIPSSVHPPLRIPPSPGELDALLETYDRDRRQLPAPIGGWVWGWTRSAETWNGRLAMLALLSVLLLELVTGRGAIGTLLALMPR</sequence>
<feature type="region of interest" description="Disordered" evidence="1">
    <location>
        <begin position="163"/>
        <end position="222"/>
    </location>
</feature>